<dbReference type="CDD" id="cd08276">
    <property type="entry name" value="MDR7"/>
    <property type="match status" value="1"/>
</dbReference>
<dbReference type="EMBL" id="JAADYS010000506">
    <property type="protein sequence ID" value="KAF4469197.1"/>
    <property type="molecule type" value="Genomic_DNA"/>
</dbReference>
<dbReference type="Pfam" id="PF00107">
    <property type="entry name" value="ADH_zinc_N"/>
    <property type="match status" value="1"/>
</dbReference>
<dbReference type="PANTHER" id="PTHR45033">
    <property type="match status" value="1"/>
</dbReference>
<evidence type="ECO:0000259" key="1">
    <source>
        <dbReference type="SMART" id="SM00829"/>
    </source>
</evidence>
<sequence>MTQAIPETVKQWTVTAQDGKDGFNALKLTEEPRPELGDGQVLVKSKFLEAQEQIPDESSANAIQTVQGASLNYRDLIIPLGKYPFPTVPNVIPGSDGAGTVLAVGKNVTRFKPGDKVVTLFNQGHIGGSLDGQSIQTGLGGATHGTFRSVGAFDEQGLVSMPSNLEFHEAATLTCAGLTAWNALFGLTDKKVLPGQWVLTQGTGGVSIFAVQFAKAAGAKVIATTSSSEKAKLLEKLGADHIINYRETPEWGAKAKELTGRVGVDHVVEVAGPVSMRQSLNSIKIDGVISIIGFVGGTDKEQPGFLDNLTHLCTTRGLLVGSRVQMEEMCRAIEANPEKLRPVVDPKIFSLDQLKEAYEYQWSGNHQGKVCVKIE</sequence>
<evidence type="ECO:0000313" key="3">
    <source>
        <dbReference type="Proteomes" id="UP000554235"/>
    </source>
</evidence>
<dbReference type="InterPro" id="IPR013154">
    <property type="entry name" value="ADH-like_N"/>
</dbReference>
<proteinExistence type="predicted"/>
<comment type="caution">
    <text evidence="2">The sequence shown here is derived from an EMBL/GenBank/DDBJ whole genome shotgun (WGS) entry which is preliminary data.</text>
</comment>
<dbReference type="InterPro" id="IPR036291">
    <property type="entry name" value="NAD(P)-bd_dom_sf"/>
</dbReference>
<dbReference type="SUPFAM" id="SSF51735">
    <property type="entry name" value="NAD(P)-binding Rossmann-fold domains"/>
    <property type="match status" value="1"/>
</dbReference>
<dbReference type="InterPro" id="IPR011032">
    <property type="entry name" value="GroES-like_sf"/>
</dbReference>
<dbReference type="AlphaFoldDB" id="A0A8H4LJB9"/>
<dbReference type="OrthoDB" id="9930022at2759"/>
<feature type="domain" description="Enoyl reductase (ER)" evidence="1">
    <location>
        <begin position="22"/>
        <end position="372"/>
    </location>
</feature>
<dbReference type="InterPro" id="IPR052711">
    <property type="entry name" value="Zinc_ADH-like"/>
</dbReference>
<dbReference type="SUPFAM" id="SSF50129">
    <property type="entry name" value="GroES-like"/>
    <property type="match status" value="1"/>
</dbReference>
<dbReference type="GO" id="GO:0016491">
    <property type="term" value="F:oxidoreductase activity"/>
    <property type="evidence" value="ECO:0007669"/>
    <property type="project" value="InterPro"/>
</dbReference>
<name>A0A8H4LJB9_9HYPO</name>
<dbReference type="InterPro" id="IPR020843">
    <property type="entry name" value="ER"/>
</dbReference>
<dbReference type="Pfam" id="PF08240">
    <property type="entry name" value="ADH_N"/>
    <property type="match status" value="1"/>
</dbReference>
<gene>
    <name evidence="2" type="ORF">FALBO_3895</name>
</gene>
<accession>A0A8H4LJB9</accession>
<reference evidence="2 3" key="1">
    <citation type="submission" date="2020-01" db="EMBL/GenBank/DDBJ databases">
        <title>Identification and distribution of gene clusters putatively required for synthesis of sphingolipid metabolism inhibitors in phylogenetically diverse species of the filamentous fungus Fusarium.</title>
        <authorList>
            <person name="Kim H.-S."/>
            <person name="Busman M."/>
            <person name="Brown D.W."/>
            <person name="Divon H."/>
            <person name="Uhlig S."/>
            <person name="Proctor R.H."/>
        </authorList>
    </citation>
    <scope>NUCLEOTIDE SEQUENCE [LARGE SCALE GENOMIC DNA]</scope>
    <source>
        <strain evidence="2 3">NRRL 20459</strain>
    </source>
</reference>
<evidence type="ECO:0000313" key="2">
    <source>
        <dbReference type="EMBL" id="KAF4469197.1"/>
    </source>
</evidence>
<protein>
    <submittedName>
        <fullName evidence="2">Alcohol dehydrogenase</fullName>
    </submittedName>
</protein>
<dbReference type="Gene3D" id="3.40.50.720">
    <property type="entry name" value="NAD(P)-binding Rossmann-like Domain"/>
    <property type="match status" value="1"/>
</dbReference>
<dbReference type="SMART" id="SM00829">
    <property type="entry name" value="PKS_ER"/>
    <property type="match status" value="1"/>
</dbReference>
<keyword evidence="3" id="KW-1185">Reference proteome</keyword>
<dbReference type="Gene3D" id="3.90.180.10">
    <property type="entry name" value="Medium-chain alcohol dehydrogenases, catalytic domain"/>
    <property type="match status" value="1"/>
</dbReference>
<dbReference type="PANTHER" id="PTHR45033:SF2">
    <property type="entry name" value="ZINC-TYPE ALCOHOL DEHYDROGENASE-LIKE PROTEIN C1773.06C"/>
    <property type="match status" value="1"/>
</dbReference>
<dbReference type="Proteomes" id="UP000554235">
    <property type="component" value="Unassembled WGS sequence"/>
</dbReference>
<organism evidence="2 3">
    <name type="scientific">Fusarium albosuccineum</name>
    <dbReference type="NCBI Taxonomy" id="1237068"/>
    <lineage>
        <taxon>Eukaryota</taxon>
        <taxon>Fungi</taxon>
        <taxon>Dikarya</taxon>
        <taxon>Ascomycota</taxon>
        <taxon>Pezizomycotina</taxon>
        <taxon>Sordariomycetes</taxon>
        <taxon>Hypocreomycetidae</taxon>
        <taxon>Hypocreales</taxon>
        <taxon>Nectriaceae</taxon>
        <taxon>Fusarium</taxon>
        <taxon>Fusarium decemcellulare species complex</taxon>
    </lineage>
</organism>
<dbReference type="InterPro" id="IPR013149">
    <property type="entry name" value="ADH-like_C"/>
</dbReference>